<dbReference type="GO" id="GO:0016887">
    <property type="term" value="F:ATP hydrolysis activity"/>
    <property type="evidence" value="ECO:0007669"/>
    <property type="project" value="InterPro"/>
</dbReference>
<evidence type="ECO:0000256" key="1">
    <source>
        <dbReference type="ARBA" id="ARBA00006930"/>
    </source>
</evidence>
<organism evidence="5 6">
    <name type="scientific">Parathermosynechococcus lividus PCC 6715</name>
    <dbReference type="NCBI Taxonomy" id="1917166"/>
    <lineage>
        <taxon>Bacteria</taxon>
        <taxon>Bacillati</taxon>
        <taxon>Cyanobacteriota</taxon>
        <taxon>Cyanophyceae</taxon>
        <taxon>Acaryochloridales</taxon>
        <taxon>Thermosynechococcaceae</taxon>
        <taxon>Parathermosynechococcus</taxon>
    </lineage>
</organism>
<dbReference type="InterPro" id="IPR027417">
    <property type="entry name" value="P-loop_NTPase"/>
</dbReference>
<name>A0A2D2Q0E8_PARLV</name>
<dbReference type="EMBL" id="CP018092">
    <property type="protein sequence ID" value="ATS17933.1"/>
    <property type="molecule type" value="Genomic_DNA"/>
</dbReference>
<protein>
    <recommendedName>
        <fullName evidence="3">Nuclease SbcCD subunit C</fullName>
    </recommendedName>
</protein>
<dbReference type="Gene3D" id="3.40.50.300">
    <property type="entry name" value="P-loop containing nucleotide triphosphate hydrolases"/>
    <property type="match status" value="1"/>
</dbReference>
<dbReference type="KEGG" id="slw:BRW62_03300"/>
<keyword evidence="6" id="KW-1185">Reference proteome</keyword>
<dbReference type="GO" id="GO:0006302">
    <property type="term" value="P:double-strand break repair"/>
    <property type="evidence" value="ECO:0007669"/>
    <property type="project" value="InterPro"/>
</dbReference>
<accession>A0A2D2Q0E8</accession>
<evidence type="ECO:0000313" key="5">
    <source>
        <dbReference type="EMBL" id="ATS17933.1"/>
    </source>
</evidence>
<evidence type="ECO:0000313" key="6">
    <source>
        <dbReference type="Proteomes" id="UP000231057"/>
    </source>
</evidence>
<dbReference type="Pfam" id="PF13476">
    <property type="entry name" value="AAA_23"/>
    <property type="match status" value="1"/>
</dbReference>
<comment type="similarity">
    <text evidence="1">Belongs to the SMC family. SbcC subfamily.</text>
</comment>
<gene>
    <name evidence="5" type="ORF">BRW62_03300</name>
</gene>
<comment type="subunit">
    <text evidence="2">Heterodimer of SbcC and SbcD.</text>
</comment>
<evidence type="ECO:0000256" key="2">
    <source>
        <dbReference type="ARBA" id="ARBA00011322"/>
    </source>
</evidence>
<dbReference type="SUPFAM" id="SSF52540">
    <property type="entry name" value="P-loop containing nucleoside triphosphate hydrolases"/>
    <property type="match status" value="1"/>
</dbReference>
<reference evidence="6" key="2">
    <citation type="journal article" date="2022" name="Front. Microbiol.">
        <title>Comparative Genomic Analysis Revealed Distinct Molecular Components and Organization of CO2-Concentrating Mechanism in Thermophilic Cyanobacteria.</title>
        <authorList>
            <person name="Tang J."/>
            <person name="Zhou H."/>
            <person name="Yao D."/>
            <person name="Riaz S."/>
            <person name="You D."/>
            <person name="Klepacz-Smolka A."/>
            <person name="Daroch M."/>
        </authorList>
    </citation>
    <scope>NUCLEOTIDE SEQUENCE [LARGE SCALE GENOMIC DNA]</scope>
    <source>
        <strain evidence="6">PCC 6715</strain>
    </source>
</reference>
<sequence length="87" mass="9438">MEIQRLTLTNFKTHRDRTVNFCRGVNVICGENGAGKTSLLEAIAWVLFDATSGYGSGFNKAIIRKGATHAEATVQFISAADGRSYLV</sequence>
<dbReference type="PANTHER" id="PTHR32114:SF2">
    <property type="entry name" value="ABC TRANSPORTER ABCH.3"/>
    <property type="match status" value="1"/>
</dbReference>
<dbReference type="RefSeq" id="WP_198406139.1">
    <property type="nucleotide sequence ID" value="NZ_CP018092.1"/>
</dbReference>
<proteinExistence type="inferred from homology"/>
<evidence type="ECO:0000259" key="4">
    <source>
        <dbReference type="Pfam" id="PF13476"/>
    </source>
</evidence>
<dbReference type="Proteomes" id="UP000231057">
    <property type="component" value="Chromosome"/>
</dbReference>
<dbReference type="InterPro" id="IPR038729">
    <property type="entry name" value="Rad50/SbcC_AAA"/>
</dbReference>
<evidence type="ECO:0000256" key="3">
    <source>
        <dbReference type="ARBA" id="ARBA00013368"/>
    </source>
</evidence>
<feature type="domain" description="Rad50/SbcC-type AAA" evidence="4">
    <location>
        <begin position="5"/>
        <end position="73"/>
    </location>
</feature>
<reference evidence="5 6" key="1">
    <citation type="submission" date="2016-11" db="EMBL/GenBank/DDBJ databases">
        <title>Complete genome sequence of thermophilic cyanobacteria strain Synechococcus sp. PCC6715.</title>
        <authorList>
            <person name="Tang J."/>
            <person name="Daroch M."/>
            <person name="Liang Y."/>
            <person name="Jiang D."/>
            <person name="Shah M."/>
        </authorList>
    </citation>
    <scope>NUCLEOTIDE SEQUENCE [LARGE SCALE GENOMIC DNA]</scope>
    <source>
        <strain evidence="5 6">PCC 6715</strain>
    </source>
</reference>
<dbReference type="AlphaFoldDB" id="A0A2D2Q0E8"/>
<dbReference type="PANTHER" id="PTHR32114">
    <property type="entry name" value="ABC TRANSPORTER ABCH.3"/>
    <property type="match status" value="1"/>
</dbReference>